<dbReference type="CDD" id="cd17323">
    <property type="entry name" value="MFS_Tpo1_MDR_like"/>
    <property type="match status" value="1"/>
</dbReference>
<feature type="compositionally biased region" description="Basic and acidic residues" evidence="6">
    <location>
        <begin position="31"/>
        <end position="40"/>
    </location>
</feature>
<comment type="subcellular location">
    <subcellularLocation>
        <location evidence="1">Membrane</location>
        <topology evidence="1">Multi-pass membrane protein</topology>
    </subcellularLocation>
</comment>
<dbReference type="Gene3D" id="1.20.1250.20">
    <property type="entry name" value="MFS general substrate transporter like domains"/>
    <property type="match status" value="1"/>
</dbReference>
<protein>
    <recommendedName>
        <fullName evidence="8">Major facilitator superfamily (MFS) profile domain-containing protein</fullName>
    </recommendedName>
</protein>
<dbReference type="SUPFAM" id="SSF103473">
    <property type="entry name" value="MFS general substrate transporter"/>
    <property type="match status" value="1"/>
</dbReference>
<keyword evidence="5 7" id="KW-0472">Membrane</keyword>
<feature type="transmembrane region" description="Helical" evidence="7">
    <location>
        <begin position="377"/>
        <end position="401"/>
    </location>
</feature>
<name>S7ZUI4_PENO1</name>
<evidence type="ECO:0000256" key="4">
    <source>
        <dbReference type="ARBA" id="ARBA00022989"/>
    </source>
</evidence>
<keyword evidence="10" id="KW-1185">Reference proteome</keyword>
<dbReference type="PANTHER" id="PTHR23502:SF31">
    <property type="entry name" value="POLYAMINE TRANSPORTER 1"/>
    <property type="match status" value="1"/>
</dbReference>
<organism evidence="9 10">
    <name type="scientific">Penicillium oxalicum (strain 114-2 / CGMCC 5302)</name>
    <name type="common">Penicillium decumbens</name>
    <dbReference type="NCBI Taxonomy" id="933388"/>
    <lineage>
        <taxon>Eukaryota</taxon>
        <taxon>Fungi</taxon>
        <taxon>Dikarya</taxon>
        <taxon>Ascomycota</taxon>
        <taxon>Pezizomycotina</taxon>
        <taxon>Eurotiomycetes</taxon>
        <taxon>Eurotiomycetidae</taxon>
        <taxon>Eurotiales</taxon>
        <taxon>Aspergillaceae</taxon>
        <taxon>Penicillium</taxon>
    </lineage>
</organism>
<dbReference type="eggNOG" id="KOG0255">
    <property type="taxonomic scope" value="Eukaryota"/>
</dbReference>
<dbReference type="InterPro" id="IPR036259">
    <property type="entry name" value="MFS_trans_sf"/>
</dbReference>
<feature type="region of interest" description="Disordered" evidence="6">
    <location>
        <begin position="1"/>
        <end position="47"/>
    </location>
</feature>
<dbReference type="HOGENOM" id="CLU_008455_11_4_1"/>
<feature type="transmembrane region" description="Helical" evidence="7">
    <location>
        <begin position="242"/>
        <end position="265"/>
    </location>
</feature>
<dbReference type="PANTHER" id="PTHR23502">
    <property type="entry name" value="MAJOR FACILITATOR SUPERFAMILY"/>
    <property type="match status" value="1"/>
</dbReference>
<evidence type="ECO:0000256" key="5">
    <source>
        <dbReference type="ARBA" id="ARBA00023136"/>
    </source>
</evidence>
<feature type="transmembrane region" description="Helical" evidence="7">
    <location>
        <begin position="461"/>
        <end position="483"/>
    </location>
</feature>
<dbReference type="STRING" id="933388.S7ZUI4"/>
<proteinExistence type="predicted"/>
<evidence type="ECO:0000313" key="9">
    <source>
        <dbReference type="EMBL" id="EPS34104.1"/>
    </source>
</evidence>
<evidence type="ECO:0000256" key="7">
    <source>
        <dbReference type="SAM" id="Phobius"/>
    </source>
</evidence>
<evidence type="ECO:0000256" key="1">
    <source>
        <dbReference type="ARBA" id="ARBA00004141"/>
    </source>
</evidence>
<dbReference type="AlphaFoldDB" id="S7ZUI4"/>
<feature type="domain" description="Major facilitator superfamily (MFS) profile" evidence="8">
    <location>
        <begin position="152"/>
        <end position="582"/>
    </location>
</feature>
<feature type="transmembrane region" description="Helical" evidence="7">
    <location>
        <begin position="489"/>
        <end position="514"/>
    </location>
</feature>
<dbReference type="Proteomes" id="UP000019376">
    <property type="component" value="Unassembled WGS sequence"/>
</dbReference>
<evidence type="ECO:0000256" key="3">
    <source>
        <dbReference type="ARBA" id="ARBA00022692"/>
    </source>
</evidence>
<feature type="transmembrane region" description="Helical" evidence="7">
    <location>
        <begin position="219"/>
        <end position="236"/>
    </location>
</feature>
<sequence>MDSPWNLEKGSSPNTTITTTTISTPSPSDSPSHRPAERSDSLSTTAASSYLSSRDEFEFLSQVPTSHSHRVIGAELDPEALERIATQRSQHIATVGASNKKRTEDAGPLPDFGAGKPYPPPLPDKEEYVVEFSGIDDPLHPQNWPTSKKLLTAIILSWTTLNSTFTSSIYSAAIHSVSSQFHISSEVSTLGLSLYVLGFAMGPIVWAPFSELQGRRPPLLLSMFGFTIFQFAAATAENVQTIMLSRFFGGFFGACPLAVVAAVLADMYNNRVRGLAIVVFAMTVFTGPLIASTVGGFIVQGLGWRWTEYLTGIMGASALLIDLVFLHETYPPIILVHKAAELRRRTSNWGIHAKQEEIEVDYRELVQKNLLRPIKLLFLEPIVLFLSIYMAFLYGLLYLFLTAYPIVFQSIHGFAPGVAGLPYWGLVIGEICGGIYIILTQPSYNRKLDANHGVPIPEWRMPPAIIGSVAFAAGLFWFGWSGFKAQIHWAIPMTSGLLIGFGLFCIFLGAFNYIIDAYTSFAASALAANSILRSSAGAGFPLFAPAMFKSLGVNWASTLLGCIAVLMIPLPIIIYVYGSKIRAKSSFATVHLALDSEKKGDA</sequence>
<keyword evidence="3 7" id="KW-0812">Transmembrane</keyword>
<feature type="transmembrane region" description="Helical" evidence="7">
    <location>
        <begin position="555"/>
        <end position="577"/>
    </location>
</feature>
<dbReference type="Pfam" id="PF07690">
    <property type="entry name" value="MFS_1"/>
    <property type="match status" value="1"/>
</dbReference>
<dbReference type="InterPro" id="IPR011701">
    <property type="entry name" value="MFS"/>
</dbReference>
<evidence type="ECO:0000313" key="10">
    <source>
        <dbReference type="Proteomes" id="UP000019376"/>
    </source>
</evidence>
<feature type="region of interest" description="Disordered" evidence="6">
    <location>
        <begin position="93"/>
        <end position="117"/>
    </location>
</feature>
<evidence type="ECO:0000256" key="2">
    <source>
        <dbReference type="ARBA" id="ARBA00022448"/>
    </source>
</evidence>
<evidence type="ECO:0000256" key="6">
    <source>
        <dbReference type="SAM" id="MobiDB-lite"/>
    </source>
</evidence>
<keyword evidence="2" id="KW-0813">Transport</keyword>
<feature type="transmembrane region" description="Helical" evidence="7">
    <location>
        <begin position="190"/>
        <end position="207"/>
    </location>
</feature>
<feature type="compositionally biased region" description="Low complexity" evidence="6">
    <location>
        <begin position="11"/>
        <end position="30"/>
    </location>
</feature>
<dbReference type="GO" id="GO:0005886">
    <property type="term" value="C:plasma membrane"/>
    <property type="evidence" value="ECO:0007669"/>
    <property type="project" value="TreeGrafter"/>
</dbReference>
<dbReference type="InterPro" id="IPR020846">
    <property type="entry name" value="MFS_dom"/>
</dbReference>
<dbReference type="PROSITE" id="PS50850">
    <property type="entry name" value="MFS"/>
    <property type="match status" value="1"/>
</dbReference>
<feature type="transmembrane region" description="Helical" evidence="7">
    <location>
        <begin position="421"/>
        <end position="440"/>
    </location>
</feature>
<accession>S7ZUI4</accession>
<dbReference type="PhylomeDB" id="S7ZUI4"/>
<feature type="transmembrane region" description="Helical" evidence="7">
    <location>
        <begin position="277"/>
        <end position="303"/>
    </location>
</feature>
<feature type="transmembrane region" description="Helical" evidence="7">
    <location>
        <begin position="309"/>
        <end position="326"/>
    </location>
</feature>
<evidence type="ECO:0000259" key="8">
    <source>
        <dbReference type="PROSITE" id="PS50850"/>
    </source>
</evidence>
<dbReference type="EMBL" id="KB644415">
    <property type="protein sequence ID" value="EPS34104.1"/>
    <property type="molecule type" value="Genomic_DNA"/>
</dbReference>
<gene>
    <name evidence="9" type="ORF">PDE_09066</name>
</gene>
<reference evidence="9 10" key="1">
    <citation type="journal article" date="2013" name="PLoS ONE">
        <title>Genomic and secretomic analyses reveal unique features of the lignocellulolytic enzyme system of Penicillium decumbens.</title>
        <authorList>
            <person name="Liu G."/>
            <person name="Zhang L."/>
            <person name="Wei X."/>
            <person name="Zou G."/>
            <person name="Qin Y."/>
            <person name="Ma L."/>
            <person name="Li J."/>
            <person name="Zheng H."/>
            <person name="Wang S."/>
            <person name="Wang C."/>
            <person name="Xun L."/>
            <person name="Zhao G.-P."/>
            <person name="Zhou Z."/>
            <person name="Qu Y."/>
        </authorList>
    </citation>
    <scope>NUCLEOTIDE SEQUENCE [LARGE SCALE GENOMIC DNA]</scope>
    <source>
        <strain evidence="10">114-2 / CGMCC 5302</strain>
    </source>
</reference>
<feature type="transmembrane region" description="Helical" evidence="7">
    <location>
        <begin position="150"/>
        <end position="170"/>
    </location>
</feature>
<dbReference type="FunFam" id="1.20.1250.20:FF:000011">
    <property type="entry name" value="MFS multidrug transporter, putative"/>
    <property type="match status" value="1"/>
</dbReference>
<feature type="transmembrane region" description="Helical" evidence="7">
    <location>
        <begin position="521"/>
        <end position="543"/>
    </location>
</feature>
<dbReference type="OrthoDB" id="9986881at2759"/>
<keyword evidence="4 7" id="KW-1133">Transmembrane helix</keyword>
<dbReference type="GO" id="GO:0022857">
    <property type="term" value="F:transmembrane transporter activity"/>
    <property type="evidence" value="ECO:0007669"/>
    <property type="project" value="InterPro"/>
</dbReference>